<protein>
    <recommendedName>
        <fullName evidence="9">Wax synthase domain-containing protein</fullName>
    </recommendedName>
</protein>
<evidence type="ECO:0000256" key="2">
    <source>
        <dbReference type="ARBA" id="ARBA00005179"/>
    </source>
</evidence>
<keyword evidence="11" id="KW-1185">Reference proteome</keyword>
<dbReference type="OMA" id="ERFRIFD"/>
<dbReference type="GO" id="GO:0016020">
    <property type="term" value="C:membrane"/>
    <property type="evidence" value="ECO:0007669"/>
    <property type="project" value="UniProtKB-SubCell"/>
</dbReference>
<comment type="pathway">
    <text evidence="2">Secondary metabolite biosynthesis.</text>
</comment>
<proteinExistence type="inferred from homology"/>
<keyword evidence="5 8" id="KW-0812">Transmembrane</keyword>
<dbReference type="KEGG" id="cput:CONPUDRAFT_133484"/>
<dbReference type="GO" id="GO:0008374">
    <property type="term" value="F:O-acyltransferase activity"/>
    <property type="evidence" value="ECO:0007669"/>
    <property type="project" value="InterPro"/>
</dbReference>
<comment type="similarity">
    <text evidence="3">Belongs to the wax synthase family.</text>
</comment>
<feature type="transmembrane region" description="Helical" evidence="8">
    <location>
        <begin position="284"/>
        <end position="302"/>
    </location>
</feature>
<dbReference type="eggNOG" id="ENOG502S5TH">
    <property type="taxonomic scope" value="Eukaryota"/>
</dbReference>
<evidence type="ECO:0000256" key="1">
    <source>
        <dbReference type="ARBA" id="ARBA00004141"/>
    </source>
</evidence>
<evidence type="ECO:0000313" key="10">
    <source>
        <dbReference type="EMBL" id="EIW74081.1"/>
    </source>
</evidence>
<dbReference type="Proteomes" id="UP000053558">
    <property type="component" value="Unassembled WGS sequence"/>
</dbReference>
<sequence length="390" mass="43710">MMTSSIPRSFPACTEEFTASMGHSRITILVLYYVMAVLVQYPGTKTYRIALLPLIFQVAFTAVTAIDCDIAENPSLVSAPAMFVIVMRTSAWTIEHRYLQRGRYGCRTYPSTSGFPSLRYTSWDALDLMVNLRNIGWVPGGKPPTYTSSLTTTRMTFLFMVVLRALFFAITFDVSITFLRYIRSDGLPAGSTIFESSHPLVISYLHTILLAYAALLAGFAFMSLLYSCVAFLGVSVLFQVPEQWPPLFDAPWRSTSLRELWSQRWHQLFQELFISLGSRPTNRVFGRPAGIIGAFLVSGVLHDVRLRGMGEGVDPKVTYGFFVFHGLAVIAEVVWKEKMKKDVGGWAGWVWTVITSTVSWCFLLDGCVHAGLLDTSHVQRISDTILHAYL</sequence>
<dbReference type="Pfam" id="PF13813">
    <property type="entry name" value="MBOAT_2"/>
    <property type="match status" value="1"/>
</dbReference>
<feature type="transmembrane region" description="Helical" evidence="8">
    <location>
        <begin position="317"/>
        <end position="335"/>
    </location>
</feature>
<name>R7SD28_CONPW</name>
<evidence type="ECO:0000256" key="6">
    <source>
        <dbReference type="ARBA" id="ARBA00022989"/>
    </source>
</evidence>
<gene>
    <name evidence="10" type="ORF">CONPUDRAFT_133484</name>
</gene>
<organism evidence="10 11">
    <name type="scientific">Coniophora puteana (strain RWD-64-598)</name>
    <name type="common">Brown rot fungus</name>
    <dbReference type="NCBI Taxonomy" id="741705"/>
    <lineage>
        <taxon>Eukaryota</taxon>
        <taxon>Fungi</taxon>
        <taxon>Dikarya</taxon>
        <taxon>Basidiomycota</taxon>
        <taxon>Agaricomycotina</taxon>
        <taxon>Agaricomycetes</taxon>
        <taxon>Agaricomycetidae</taxon>
        <taxon>Boletales</taxon>
        <taxon>Coniophorineae</taxon>
        <taxon>Coniophoraceae</taxon>
        <taxon>Coniophora</taxon>
    </lineage>
</organism>
<dbReference type="GeneID" id="19200482"/>
<dbReference type="RefSeq" id="XP_007775792.1">
    <property type="nucleotide sequence ID" value="XM_007777602.1"/>
</dbReference>
<feature type="transmembrane region" description="Helical" evidence="8">
    <location>
        <begin position="46"/>
        <end position="65"/>
    </location>
</feature>
<keyword evidence="7 8" id="KW-0472">Membrane</keyword>
<keyword evidence="6 8" id="KW-1133">Transmembrane helix</keyword>
<dbReference type="AlphaFoldDB" id="R7SD28"/>
<dbReference type="InterPro" id="IPR032805">
    <property type="entry name" value="Wax_synthase_dom"/>
</dbReference>
<evidence type="ECO:0000256" key="7">
    <source>
        <dbReference type="ARBA" id="ARBA00023136"/>
    </source>
</evidence>
<dbReference type="PANTHER" id="PTHR31595">
    <property type="entry name" value="LONG-CHAIN-ALCOHOL O-FATTY-ACYLTRANSFERASE 3-RELATED"/>
    <property type="match status" value="1"/>
</dbReference>
<evidence type="ECO:0000313" key="11">
    <source>
        <dbReference type="Proteomes" id="UP000053558"/>
    </source>
</evidence>
<feature type="domain" description="Wax synthase" evidence="9">
    <location>
        <begin position="244"/>
        <end position="323"/>
    </location>
</feature>
<evidence type="ECO:0000256" key="3">
    <source>
        <dbReference type="ARBA" id="ARBA00007282"/>
    </source>
</evidence>
<comment type="subcellular location">
    <subcellularLocation>
        <location evidence="1">Membrane</location>
        <topology evidence="1">Multi-pass membrane protein</topology>
    </subcellularLocation>
</comment>
<accession>R7SD28</accession>
<feature type="transmembrane region" description="Helical" evidence="8">
    <location>
        <begin position="20"/>
        <end position="39"/>
    </location>
</feature>
<dbReference type="EMBL" id="JH711595">
    <property type="protein sequence ID" value="EIW74081.1"/>
    <property type="molecule type" value="Genomic_DNA"/>
</dbReference>
<feature type="transmembrane region" description="Helical" evidence="8">
    <location>
        <begin position="77"/>
        <end position="94"/>
    </location>
</feature>
<keyword evidence="4" id="KW-0808">Transferase</keyword>
<evidence type="ECO:0000256" key="4">
    <source>
        <dbReference type="ARBA" id="ARBA00022679"/>
    </source>
</evidence>
<dbReference type="PANTHER" id="PTHR31595:SF57">
    <property type="entry name" value="OS04G0481900 PROTEIN"/>
    <property type="match status" value="1"/>
</dbReference>
<feature type="transmembrane region" description="Helical" evidence="8">
    <location>
        <begin position="209"/>
        <end position="238"/>
    </location>
</feature>
<dbReference type="InterPro" id="IPR044851">
    <property type="entry name" value="Wax_synthase"/>
</dbReference>
<feature type="transmembrane region" description="Helical" evidence="8">
    <location>
        <begin position="157"/>
        <end position="182"/>
    </location>
</feature>
<evidence type="ECO:0000256" key="5">
    <source>
        <dbReference type="ARBA" id="ARBA00022692"/>
    </source>
</evidence>
<evidence type="ECO:0000259" key="9">
    <source>
        <dbReference type="Pfam" id="PF13813"/>
    </source>
</evidence>
<reference evidence="11" key="1">
    <citation type="journal article" date="2012" name="Science">
        <title>The Paleozoic origin of enzymatic lignin decomposition reconstructed from 31 fungal genomes.</title>
        <authorList>
            <person name="Floudas D."/>
            <person name="Binder M."/>
            <person name="Riley R."/>
            <person name="Barry K."/>
            <person name="Blanchette R.A."/>
            <person name="Henrissat B."/>
            <person name="Martinez A.T."/>
            <person name="Otillar R."/>
            <person name="Spatafora J.W."/>
            <person name="Yadav J.S."/>
            <person name="Aerts A."/>
            <person name="Benoit I."/>
            <person name="Boyd A."/>
            <person name="Carlson A."/>
            <person name="Copeland A."/>
            <person name="Coutinho P.M."/>
            <person name="de Vries R.P."/>
            <person name="Ferreira P."/>
            <person name="Findley K."/>
            <person name="Foster B."/>
            <person name="Gaskell J."/>
            <person name="Glotzer D."/>
            <person name="Gorecki P."/>
            <person name="Heitman J."/>
            <person name="Hesse C."/>
            <person name="Hori C."/>
            <person name="Igarashi K."/>
            <person name="Jurgens J.A."/>
            <person name="Kallen N."/>
            <person name="Kersten P."/>
            <person name="Kohler A."/>
            <person name="Kuees U."/>
            <person name="Kumar T.K.A."/>
            <person name="Kuo A."/>
            <person name="LaButti K."/>
            <person name="Larrondo L.F."/>
            <person name="Lindquist E."/>
            <person name="Ling A."/>
            <person name="Lombard V."/>
            <person name="Lucas S."/>
            <person name="Lundell T."/>
            <person name="Martin R."/>
            <person name="McLaughlin D.J."/>
            <person name="Morgenstern I."/>
            <person name="Morin E."/>
            <person name="Murat C."/>
            <person name="Nagy L.G."/>
            <person name="Nolan M."/>
            <person name="Ohm R.A."/>
            <person name="Patyshakuliyeva A."/>
            <person name="Rokas A."/>
            <person name="Ruiz-Duenas F.J."/>
            <person name="Sabat G."/>
            <person name="Salamov A."/>
            <person name="Samejima M."/>
            <person name="Schmutz J."/>
            <person name="Slot J.C."/>
            <person name="St John F."/>
            <person name="Stenlid J."/>
            <person name="Sun H."/>
            <person name="Sun S."/>
            <person name="Syed K."/>
            <person name="Tsang A."/>
            <person name="Wiebenga A."/>
            <person name="Young D."/>
            <person name="Pisabarro A."/>
            <person name="Eastwood D.C."/>
            <person name="Martin F."/>
            <person name="Cullen D."/>
            <person name="Grigoriev I.V."/>
            <person name="Hibbett D.S."/>
        </authorList>
    </citation>
    <scope>NUCLEOTIDE SEQUENCE [LARGE SCALE GENOMIC DNA]</scope>
    <source>
        <strain evidence="11">RWD-64-598 SS2</strain>
    </source>
</reference>
<evidence type="ECO:0000256" key="8">
    <source>
        <dbReference type="SAM" id="Phobius"/>
    </source>
</evidence>
<dbReference type="OrthoDB" id="1077582at2759"/>
<dbReference type="GO" id="GO:0006629">
    <property type="term" value="P:lipid metabolic process"/>
    <property type="evidence" value="ECO:0007669"/>
    <property type="project" value="InterPro"/>
</dbReference>